<feature type="transmembrane region" description="Helical" evidence="10">
    <location>
        <begin position="322"/>
        <end position="344"/>
    </location>
</feature>
<comment type="subcellular location">
    <subcellularLocation>
        <location evidence="2">Vacuole membrane</location>
        <topology evidence="2">Multi-pass membrane protein</topology>
    </subcellularLocation>
</comment>
<evidence type="ECO:0000256" key="1">
    <source>
        <dbReference type="ARBA" id="ARBA00003273"/>
    </source>
</evidence>
<feature type="transmembrane region" description="Helical" evidence="10">
    <location>
        <begin position="539"/>
        <end position="560"/>
    </location>
</feature>
<evidence type="ECO:0000256" key="10">
    <source>
        <dbReference type="SAM" id="Phobius"/>
    </source>
</evidence>
<evidence type="ECO:0000256" key="8">
    <source>
        <dbReference type="ARBA" id="ARBA00031512"/>
    </source>
</evidence>
<name>A0AAW9RES1_9GAMM</name>
<dbReference type="EMBL" id="JAZHOG010000002">
    <property type="protein sequence ID" value="MEJ8566583.1"/>
    <property type="molecule type" value="Genomic_DNA"/>
</dbReference>
<sequence>MNLLREPLVLFLAAVLLGWGVFLGSGAPAPLPADTPNEQFSAGRAESILQDLYQGLGPHVSGSPTNRVLRQRIEDQLLAAGYEPQLQSGYYCSPLFAACSPVENLVAVLPGGGEARHAILVTAHYDSAWAAPGVSDDGAGVVAVLEIARMAARGADFSHDIIFLFSDAEEQGLIGAYAFAAEHPAFERVRAVINLEARGVAGPSAMFETAPGNRGIIRLLAKHLDRPMANSLTYEMYRRMPNDTDFSVYRAYPIVGVNFAFTEGVAAYHSQADDLDRLDRASLQHHGQNAWSVLRALDERTLDKMVEGEDAVYVDLLGRGLLHYPVSTAAGLALVISVLVLIAIRRSYSRQVSFRQMFWSLVAVAALVLAIPGAGWLLSWPLGRWPDLHGLDHPWPWAGRLALFLSAIWLLQAVSGWLSARASTASVMSTVWGLYALLALALATTLPAAAFIPLLPLLAFMLGLGLDGLRWRHSPRLAISSFAGFVASLYIGFYLWRMLETITSFSDSALSMAPMILPAVAALPLLISNADRRGTPVGGRLVVIVLVLVSGTAHVLLPAYSVDRPRDMSVYYRTDAGSDGAWMVLESSFGRVDPVYARSHGFRPVAQLGGLQAQPVEPLDLPELAVRVQESGTGERQPNERRYRFELVVPQDVRQVVIQTPESAELTFARVGDQIAWDETRPTPRPRSRRELVLHQPPPGRVRIELEWAGAASASSVRVTTRYDLPAERLAPFMEEWPTGARPAFAGPRAEVRLTVPLPSPQASDGDRPPRRNGG</sequence>
<evidence type="ECO:0000256" key="9">
    <source>
        <dbReference type="SAM" id="MobiDB-lite"/>
    </source>
</evidence>
<dbReference type="AlphaFoldDB" id="A0AAW9RES1"/>
<dbReference type="InterPro" id="IPR007484">
    <property type="entry name" value="Peptidase_M28"/>
</dbReference>
<dbReference type="GO" id="GO:0006508">
    <property type="term" value="P:proteolysis"/>
    <property type="evidence" value="ECO:0007669"/>
    <property type="project" value="InterPro"/>
</dbReference>
<keyword evidence="13" id="KW-1185">Reference proteome</keyword>
<dbReference type="Gene3D" id="3.40.630.10">
    <property type="entry name" value="Zn peptidases"/>
    <property type="match status" value="1"/>
</dbReference>
<evidence type="ECO:0000313" key="12">
    <source>
        <dbReference type="EMBL" id="MEJ8566583.1"/>
    </source>
</evidence>
<feature type="transmembrane region" description="Helical" evidence="10">
    <location>
        <begin position="356"/>
        <end position="377"/>
    </location>
</feature>
<feature type="transmembrane region" description="Helical" evidence="10">
    <location>
        <begin position="432"/>
        <end position="465"/>
    </location>
</feature>
<evidence type="ECO:0000256" key="4">
    <source>
        <dbReference type="ARBA" id="ARBA00017435"/>
    </source>
</evidence>
<feature type="transmembrane region" description="Helical" evidence="10">
    <location>
        <begin position="477"/>
        <end position="496"/>
    </location>
</feature>
<feature type="compositionally biased region" description="Basic and acidic residues" evidence="9">
    <location>
        <begin position="765"/>
        <end position="775"/>
    </location>
</feature>
<reference evidence="12 13" key="1">
    <citation type="submission" date="2024-02" db="EMBL/GenBank/DDBJ databases">
        <title>A novel Wenzhouxiangellaceae bacterium, isolated from coastal sediments.</title>
        <authorList>
            <person name="Du Z.-J."/>
            <person name="Ye Y.-Q."/>
            <person name="Zhang X.-Y."/>
        </authorList>
    </citation>
    <scope>NUCLEOTIDE SEQUENCE [LARGE SCALE GENOMIC DNA]</scope>
    <source>
        <strain evidence="12 13">CH-27</strain>
    </source>
</reference>
<dbReference type="PANTHER" id="PTHR12147:SF58">
    <property type="entry name" value="VACUOLAR MEMBRANE PROTEASE"/>
    <property type="match status" value="1"/>
</dbReference>
<feature type="transmembrane region" description="Helical" evidence="10">
    <location>
        <begin position="508"/>
        <end position="527"/>
    </location>
</feature>
<proteinExistence type="inferred from homology"/>
<dbReference type="InterPro" id="IPR045175">
    <property type="entry name" value="M28_fam"/>
</dbReference>
<protein>
    <recommendedName>
        <fullName evidence="4">Vacuolar membrane protease</fullName>
    </recommendedName>
    <alternativeName>
        <fullName evidence="8">FXNA-related family protease 1</fullName>
    </alternativeName>
</protein>
<dbReference type="PANTHER" id="PTHR12147">
    <property type="entry name" value="METALLOPEPTIDASE M28 FAMILY MEMBER"/>
    <property type="match status" value="1"/>
</dbReference>
<evidence type="ECO:0000256" key="6">
    <source>
        <dbReference type="ARBA" id="ARBA00022989"/>
    </source>
</evidence>
<evidence type="ECO:0000256" key="5">
    <source>
        <dbReference type="ARBA" id="ARBA00022554"/>
    </source>
</evidence>
<comment type="function">
    <text evidence="1">May be involved in vacuolar sorting and osmoregulation.</text>
</comment>
<keyword evidence="10" id="KW-0472">Membrane</keyword>
<gene>
    <name evidence="12" type="ORF">V3330_02995</name>
</gene>
<comment type="similarity">
    <text evidence="3">Belongs to the peptidase M28 family.</text>
</comment>
<keyword evidence="5" id="KW-0926">Vacuole</keyword>
<organism evidence="12 13">
    <name type="scientific">Elongatibacter sediminis</name>
    <dbReference type="NCBI Taxonomy" id="3119006"/>
    <lineage>
        <taxon>Bacteria</taxon>
        <taxon>Pseudomonadati</taxon>
        <taxon>Pseudomonadota</taxon>
        <taxon>Gammaproteobacteria</taxon>
        <taxon>Chromatiales</taxon>
        <taxon>Wenzhouxiangellaceae</taxon>
        <taxon>Elongatibacter</taxon>
    </lineage>
</organism>
<dbReference type="GO" id="GO:0005774">
    <property type="term" value="C:vacuolar membrane"/>
    <property type="evidence" value="ECO:0007669"/>
    <property type="project" value="UniProtKB-SubCell"/>
</dbReference>
<evidence type="ECO:0000259" key="11">
    <source>
        <dbReference type="Pfam" id="PF04389"/>
    </source>
</evidence>
<feature type="transmembrane region" description="Helical" evidence="10">
    <location>
        <begin position="397"/>
        <end position="420"/>
    </location>
</feature>
<keyword evidence="7" id="KW-0325">Glycoprotein</keyword>
<dbReference type="Pfam" id="PF04389">
    <property type="entry name" value="Peptidase_M28"/>
    <property type="match status" value="1"/>
</dbReference>
<keyword evidence="6 10" id="KW-1133">Transmembrane helix</keyword>
<evidence type="ECO:0000256" key="7">
    <source>
        <dbReference type="ARBA" id="ARBA00023180"/>
    </source>
</evidence>
<evidence type="ECO:0000256" key="3">
    <source>
        <dbReference type="ARBA" id="ARBA00010918"/>
    </source>
</evidence>
<evidence type="ECO:0000256" key="2">
    <source>
        <dbReference type="ARBA" id="ARBA00004128"/>
    </source>
</evidence>
<feature type="domain" description="Peptidase M28" evidence="11">
    <location>
        <begin position="104"/>
        <end position="292"/>
    </location>
</feature>
<dbReference type="SUPFAM" id="SSF53187">
    <property type="entry name" value="Zn-dependent exopeptidases"/>
    <property type="match status" value="1"/>
</dbReference>
<dbReference type="Proteomes" id="UP001359886">
    <property type="component" value="Unassembled WGS sequence"/>
</dbReference>
<comment type="caution">
    <text evidence="12">The sequence shown here is derived from an EMBL/GenBank/DDBJ whole genome shotgun (WGS) entry which is preliminary data.</text>
</comment>
<evidence type="ECO:0000313" key="13">
    <source>
        <dbReference type="Proteomes" id="UP001359886"/>
    </source>
</evidence>
<keyword evidence="10" id="KW-0812">Transmembrane</keyword>
<dbReference type="GO" id="GO:0008235">
    <property type="term" value="F:metalloexopeptidase activity"/>
    <property type="evidence" value="ECO:0007669"/>
    <property type="project" value="InterPro"/>
</dbReference>
<accession>A0AAW9RES1</accession>
<feature type="region of interest" description="Disordered" evidence="9">
    <location>
        <begin position="755"/>
        <end position="775"/>
    </location>
</feature>
<dbReference type="RefSeq" id="WP_354693907.1">
    <property type="nucleotide sequence ID" value="NZ_JAZHOG010000002.1"/>
</dbReference>